<proteinExistence type="predicted"/>
<comment type="caution">
    <text evidence="2">The sequence shown here is derived from an EMBL/GenBank/DDBJ whole genome shotgun (WGS) entry which is preliminary data.</text>
</comment>
<dbReference type="AlphaFoldDB" id="X1HD67"/>
<name>X1HD67_9ZZZZ</name>
<reference evidence="2" key="1">
    <citation type="journal article" date="2014" name="Front. Microbiol.">
        <title>High frequency of phylogenetically diverse reductive dehalogenase-homologous genes in deep subseafloor sedimentary metagenomes.</title>
        <authorList>
            <person name="Kawai M."/>
            <person name="Futagami T."/>
            <person name="Toyoda A."/>
            <person name="Takaki Y."/>
            <person name="Nishi S."/>
            <person name="Hori S."/>
            <person name="Arai W."/>
            <person name="Tsubouchi T."/>
            <person name="Morono Y."/>
            <person name="Uchiyama I."/>
            <person name="Ito T."/>
            <person name="Fujiyama A."/>
            <person name="Inagaki F."/>
            <person name="Takami H."/>
        </authorList>
    </citation>
    <scope>NUCLEOTIDE SEQUENCE</scope>
    <source>
        <strain evidence="2">Expedition CK06-06</strain>
    </source>
</reference>
<sequence length="76" mass="8326">KSAGFLAMPCALNDKPCNYRKIAELDKIKSKPCPAVIFLDFVTYQSYPAHGAPQPEIAADNPDKVPHQTPDITPVM</sequence>
<evidence type="ECO:0000256" key="1">
    <source>
        <dbReference type="SAM" id="MobiDB-lite"/>
    </source>
</evidence>
<organism evidence="2">
    <name type="scientific">marine sediment metagenome</name>
    <dbReference type="NCBI Taxonomy" id="412755"/>
    <lineage>
        <taxon>unclassified sequences</taxon>
        <taxon>metagenomes</taxon>
        <taxon>ecological metagenomes</taxon>
    </lineage>
</organism>
<feature type="non-terminal residue" evidence="2">
    <location>
        <position position="1"/>
    </location>
</feature>
<accession>X1HD67</accession>
<gene>
    <name evidence="2" type="ORF">S03H2_32310</name>
</gene>
<dbReference type="EMBL" id="BARU01019630">
    <property type="protein sequence ID" value="GAH54970.1"/>
    <property type="molecule type" value="Genomic_DNA"/>
</dbReference>
<evidence type="ECO:0000313" key="2">
    <source>
        <dbReference type="EMBL" id="GAH54970.1"/>
    </source>
</evidence>
<feature type="region of interest" description="Disordered" evidence="1">
    <location>
        <begin position="53"/>
        <end position="76"/>
    </location>
</feature>
<protein>
    <submittedName>
        <fullName evidence="2">Uncharacterized protein</fullName>
    </submittedName>
</protein>